<evidence type="ECO:0008006" key="3">
    <source>
        <dbReference type="Google" id="ProtNLM"/>
    </source>
</evidence>
<feature type="non-terminal residue" evidence="2">
    <location>
        <position position="61"/>
    </location>
</feature>
<dbReference type="Pfam" id="PF04165">
    <property type="entry name" value="DUF401"/>
    <property type="match status" value="1"/>
</dbReference>
<dbReference type="PANTHER" id="PTHR39556:SF1">
    <property type="entry name" value="PROTEIN, PUTATIVE-RELATED"/>
    <property type="match status" value="1"/>
</dbReference>
<evidence type="ECO:0000256" key="1">
    <source>
        <dbReference type="SAM" id="Phobius"/>
    </source>
</evidence>
<keyword evidence="1" id="KW-0812">Transmembrane</keyword>
<keyword evidence="1" id="KW-1133">Transmembrane helix</keyword>
<dbReference type="InterPro" id="IPR007294">
    <property type="entry name" value="DUF401"/>
</dbReference>
<dbReference type="AlphaFoldDB" id="X1MZT4"/>
<proteinExistence type="predicted"/>
<name>X1MZT4_9ZZZZ</name>
<reference evidence="2" key="1">
    <citation type="journal article" date="2014" name="Front. Microbiol.">
        <title>High frequency of phylogenetically diverse reductive dehalogenase-homologous genes in deep subseafloor sedimentary metagenomes.</title>
        <authorList>
            <person name="Kawai M."/>
            <person name="Futagami T."/>
            <person name="Toyoda A."/>
            <person name="Takaki Y."/>
            <person name="Nishi S."/>
            <person name="Hori S."/>
            <person name="Arai W."/>
            <person name="Tsubouchi T."/>
            <person name="Morono Y."/>
            <person name="Uchiyama I."/>
            <person name="Ito T."/>
            <person name="Fujiyama A."/>
            <person name="Inagaki F."/>
            <person name="Takami H."/>
        </authorList>
    </citation>
    <scope>NUCLEOTIDE SEQUENCE</scope>
    <source>
        <strain evidence="2">Expedition CK06-06</strain>
    </source>
</reference>
<keyword evidence="1" id="KW-0472">Membrane</keyword>
<dbReference type="PANTHER" id="PTHR39556">
    <property type="entry name" value="PROTEIN, PUTATIVE-RELATED"/>
    <property type="match status" value="1"/>
</dbReference>
<comment type="caution">
    <text evidence="2">The sequence shown here is derived from an EMBL/GenBank/DDBJ whole genome shotgun (WGS) entry which is preliminary data.</text>
</comment>
<sequence length="61" mass="6749">MSAAYTFKKIINNMKNILLDIRWVIVVIPAVIGFLPMFGGALVSAPVVKEITQEMGISNER</sequence>
<accession>X1MZT4</accession>
<feature type="transmembrane region" description="Helical" evidence="1">
    <location>
        <begin position="21"/>
        <end position="45"/>
    </location>
</feature>
<protein>
    <recommendedName>
        <fullName evidence="3">TRAP C4-dicarboxylate transport system permease DctM subunit domain-containing protein</fullName>
    </recommendedName>
</protein>
<dbReference type="EMBL" id="BARV01031404">
    <property type="protein sequence ID" value="GAI37267.1"/>
    <property type="molecule type" value="Genomic_DNA"/>
</dbReference>
<gene>
    <name evidence="2" type="ORF">S06H3_49700</name>
</gene>
<organism evidence="2">
    <name type="scientific">marine sediment metagenome</name>
    <dbReference type="NCBI Taxonomy" id="412755"/>
    <lineage>
        <taxon>unclassified sequences</taxon>
        <taxon>metagenomes</taxon>
        <taxon>ecological metagenomes</taxon>
    </lineage>
</organism>
<evidence type="ECO:0000313" key="2">
    <source>
        <dbReference type="EMBL" id="GAI37267.1"/>
    </source>
</evidence>